<evidence type="ECO:0000259" key="13">
    <source>
        <dbReference type="PROSITE" id="PS50089"/>
    </source>
</evidence>
<comment type="pathway">
    <text evidence="3">Protein modification; protein ubiquitination.</text>
</comment>
<dbReference type="UniPathway" id="UPA00143"/>
<dbReference type="Proteomes" id="UP000019384">
    <property type="component" value="Unassembled WGS sequence"/>
</dbReference>
<sequence length="134" mass="15482">MADEMDIDGEYWRLKQSGGPQRHMTNKLAAPVETDTTSTTGKPERKRFEVKKWNAVAFWSWDMEVEQCAICRNHLMEPCIDCAPNSINQPNQECVTAWGTCNHGFHLHCIQRWTSTRNVCPLDSNPWVLARYGR</sequence>
<keyword evidence="7 11" id="KW-0863">Zinc-finger</keyword>
<reference evidence="14" key="2">
    <citation type="submission" date="2014-02" db="EMBL/GenBank/DDBJ databases">
        <title>Complete DNA sequence of /Kuraishia capsulata/ illustrates novel genomic features among budding yeasts (/Saccharomycotina/).</title>
        <authorList>
            <person name="Morales L."/>
            <person name="Noel B."/>
            <person name="Porcel B."/>
            <person name="Marcet-Houben M."/>
            <person name="Hullo M-F."/>
            <person name="Sacerdot C."/>
            <person name="Tekaia F."/>
            <person name="Leh-Louis V."/>
            <person name="Despons L."/>
            <person name="Khanna V."/>
            <person name="Aury J-M."/>
            <person name="Barbe V."/>
            <person name="Couloux A."/>
            <person name="Labadie K."/>
            <person name="Pelletier E."/>
            <person name="Souciet J-L."/>
            <person name="Boekhout T."/>
            <person name="Gabaldon T."/>
            <person name="Wincker P."/>
            <person name="Dujon B."/>
        </authorList>
    </citation>
    <scope>NUCLEOTIDE SEQUENCE</scope>
    <source>
        <strain evidence="14">CBS 1993</strain>
    </source>
</reference>
<evidence type="ECO:0000256" key="10">
    <source>
        <dbReference type="ARBA" id="ARBA00023242"/>
    </source>
</evidence>
<evidence type="ECO:0000256" key="2">
    <source>
        <dbReference type="ARBA" id="ARBA00004496"/>
    </source>
</evidence>
<accession>W6MHI2</accession>
<evidence type="ECO:0000256" key="1">
    <source>
        <dbReference type="ARBA" id="ARBA00004123"/>
    </source>
</evidence>
<dbReference type="GO" id="GO:0008270">
    <property type="term" value="F:zinc ion binding"/>
    <property type="evidence" value="ECO:0007669"/>
    <property type="project" value="UniProtKB-KW"/>
</dbReference>
<keyword evidence="9" id="KW-0862">Zinc</keyword>
<keyword evidence="10" id="KW-0539">Nucleus</keyword>
<reference evidence="14" key="1">
    <citation type="submission" date="2013-12" db="EMBL/GenBank/DDBJ databases">
        <authorList>
            <person name="Genoscope - CEA"/>
        </authorList>
    </citation>
    <scope>NUCLEOTIDE SEQUENCE</scope>
    <source>
        <strain evidence="14">CBS 1993</strain>
    </source>
</reference>
<evidence type="ECO:0000256" key="3">
    <source>
        <dbReference type="ARBA" id="ARBA00004906"/>
    </source>
</evidence>
<keyword evidence="5" id="KW-0963">Cytoplasm</keyword>
<dbReference type="GeneID" id="34518553"/>
<dbReference type="InterPro" id="IPR024766">
    <property type="entry name" value="Znf_RING_H2"/>
</dbReference>
<dbReference type="Gene3D" id="3.30.40.10">
    <property type="entry name" value="Zinc/RING finger domain, C3HC4 (zinc finger)"/>
    <property type="match status" value="1"/>
</dbReference>
<dbReference type="GO" id="GO:0016567">
    <property type="term" value="P:protein ubiquitination"/>
    <property type="evidence" value="ECO:0007669"/>
    <property type="project" value="UniProtKB-UniPathway"/>
</dbReference>
<evidence type="ECO:0000256" key="8">
    <source>
        <dbReference type="ARBA" id="ARBA00022786"/>
    </source>
</evidence>
<evidence type="ECO:0000256" key="9">
    <source>
        <dbReference type="ARBA" id="ARBA00022833"/>
    </source>
</evidence>
<evidence type="ECO:0000256" key="12">
    <source>
        <dbReference type="SAM" id="MobiDB-lite"/>
    </source>
</evidence>
<dbReference type="PANTHER" id="PTHR11210">
    <property type="entry name" value="RING BOX"/>
    <property type="match status" value="1"/>
</dbReference>
<dbReference type="GO" id="GO:0051603">
    <property type="term" value="P:proteolysis involved in protein catabolic process"/>
    <property type="evidence" value="ECO:0007669"/>
    <property type="project" value="UniProtKB-ARBA"/>
</dbReference>
<evidence type="ECO:0000313" key="14">
    <source>
        <dbReference type="EMBL" id="CDK25153.1"/>
    </source>
</evidence>
<keyword evidence="8" id="KW-0833">Ubl conjugation pathway</keyword>
<dbReference type="OrthoDB" id="8962942at2759"/>
<dbReference type="GO" id="GO:0005634">
    <property type="term" value="C:nucleus"/>
    <property type="evidence" value="ECO:0007669"/>
    <property type="project" value="UniProtKB-SubCell"/>
</dbReference>
<keyword evidence="6" id="KW-0479">Metal-binding</keyword>
<dbReference type="InterPro" id="IPR001841">
    <property type="entry name" value="Znf_RING"/>
</dbReference>
<evidence type="ECO:0000256" key="11">
    <source>
        <dbReference type="PROSITE-ProRule" id="PRU00175"/>
    </source>
</evidence>
<gene>
    <name evidence="14" type="ORF">KUCA_T00001120001</name>
</gene>
<dbReference type="GO" id="GO:0031463">
    <property type="term" value="C:Cul3-RING ubiquitin ligase complex"/>
    <property type="evidence" value="ECO:0007669"/>
    <property type="project" value="UniProtKB-ARBA"/>
</dbReference>
<dbReference type="GO" id="GO:0005737">
    <property type="term" value="C:cytoplasm"/>
    <property type="evidence" value="ECO:0007669"/>
    <property type="project" value="UniProtKB-SubCell"/>
</dbReference>
<protein>
    <recommendedName>
        <fullName evidence="13">RING-type domain-containing protein</fullName>
    </recommendedName>
</protein>
<dbReference type="FunFam" id="3.30.40.10:FF:000273">
    <property type="entry name" value="E3 ubiquitin-protein ligase RBX1"/>
    <property type="match status" value="1"/>
</dbReference>
<dbReference type="STRING" id="1382522.W6MHI2"/>
<dbReference type="Pfam" id="PF12678">
    <property type="entry name" value="zf-rbx1"/>
    <property type="match status" value="1"/>
</dbReference>
<evidence type="ECO:0000313" key="15">
    <source>
        <dbReference type="Proteomes" id="UP000019384"/>
    </source>
</evidence>
<organism evidence="14 15">
    <name type="scientific">Kuraishia capsulata CBS 1993</name>
    <dbReference type="NCBI Taxonomy" id="1382522"/>
    <lineage>
        <taxon>Eukaryota</taxon>
        <taxon>Fungi</taxon>
        <taxon>Dikarya</taxon>
        <taxon>Ascomycota</taxon>
        <taxon>Saccharomycotina</taxon>
        <taxon>Pichiomycetes</taxon>
        <taxon>Pichiales</taxon>
        <taxon>Pichiaceae</taxon>
        <taxon>Kuraishia</taxon>
    </lineage>
</organism>
<name>W6MHI2_9ASCO</name>
<evidence type="ECO:0000256" key="6">
    <source>
        <dbReference type="ARBA" id="ARBA00022723"/>
    </source>
</evidence>
<feature type="domain" description="RING-type" evidence="13">
    <location>
        <begin position="68"/>
        <end position="124"/>
    </location>
</feature>
<proteinExistence type="inferred from homology"/>
<dbReference type="RefSeq" id="XP_022457165.1">
    <property type="nucleotide sequence ID" value="XM_022605725.1"/>
</dbReference>
<dbReference type="EMBL" id="HG793125">
    <property type="protein sequence ID" value="CDK25153.1"/>
    <property type="molecule type" value="Genomic_DNA"/>
</dbReference>
<dbReference type="PROSITE" id="PS50089">
    <property type="entry name" value="ZF_RING_2"/>
    <property type="match status" value="1"/>
</dbReference>
<dbReference type="InterPro" id="IPR051031">
    <property type="entry name" value="RING-box_E3_Ubiquitin_Ligase"/>
</dbReference>
<dbReference type="InterPro" id="IPR013083">
    <property type="entry name" value="Znf_RING/FYVE/PHD"/>
</dbReference>
<comment type="similarity">
    <text evidence="4">Belongs to the RING-box family.</text>
</comment>
<evidence type="ECO:0000256" key="7">
    <source>
        <dbReference type="ARBA" id="ARBA00022771"/>
    </source>
</evidence>
<feature type="region of interest" description="Disordered" evidence="12">
    <location>
        <begin position="15"/>
        <end position="43"/>
    </location>
</feature>
<dbReference type="HOGENOM" id="CLU_115512_2_1_1"/>
<evidence type="ECO:0000256" key="4">
    <source>
        <dbReference type="ARBA" id="ARBA00009273"/>
    </source>
</evidence>
<dbReference type="SUPFAM" id="SSF57850">
    <property type="entry name" value="RING/U-box"/>
    <property type="match status" value="1"/>
</dbReference>
<keyword evidence="15" id="KW-1185">Reference proteome</keyword>
<comment type="subcellular location">
    <subcellularLocation>
        <location evidence="2">Cytoplasm</location>
    </subcellularLocation>
    <subcellularLocation>
        <location evidence="1">Nucleus</location>
    </subcellularLocation>
</comment>
<dbReference type="AlphaFoldDB" id="W6MHI2"/>
<evidence type="ECO:0000256" key="5">
    <source>
        <dbReference type="ARBA" id="ARBA00022490"/>
    </source>
</evidence>